<dbReference type="AlphaFoldDB" id="A0A5J4PXP4"/>
<proteinExistence type="predicted"/>
<evidence type="ECO:0008006" key="2">
    <source>
        <dbReference type="Google" id="ProtNLM"/>
    </source>
</evidence>
<accession>A0A5J4PXP4</accession>
<gene>
    <name evidence="1" type="ORF">EZS27_035072</name>
</gene>
<dbReference type="EMBL" id="SNRY01005709">
    <property type="protein sequence ID" value="KAA6314295.1"/>
    <property type="molecule type" value="Genomic_DNA"/>
</dbReference>
<name>A0A5J4PXP4_9ZZZZ</name>
<comment type="caution">
    <text evidence="1">The sequence shown here is derived from an EMBL/GenBank/DDBJ whole genome shotgun (WGS) entry which is preliminary data.</text>
</comment>
<evidence type="ECO:0000313" key="1">
    <source>
        <dbReference type="EMBL" id="KAA6314295.1"/>
    </source>
</evidence>
<organism evidence="1">
    <name type="scientific">termite gut metagenome</name>
    <dbReference type="NCBI Taxonomy" id="433724"/>
    <lineage>
        <taxon>unclassified sequences</taxon>
        <taxon>metagenomes</taxon>
        <taxon>organismal metagenomes</taxon>
    </lineage>
</organism>
<reference evidence="1" key="1">
    <citation type="submission" date="2019-03" db="EMBL/GenBank/DDBJ databases">
        <title>Single cell metagenomics reveals metabolic interactions within the superorganism composed of flagellate Streblomastix strix and complex community of Bacteroidetes bacteria on its surface.</title>
        <authorList>
            <person name="Treitli S.C."/>
            <person name="Kolisko M."/>
            <person name="Husnik F."/>
            <person name="Keeling P."/>
            <person name="Hampl V."/>
        </authorList>
    </citation>
    <scope>NUCLEOTIDE SEQUENCE</scope>
    <source>
        <strain evidence="1">STM</strain>
    </source>
</reference>
<protein>
    <recommendedName>
        <fullName evidence="2">IS982 family transposase</fullName>
    </recommendedName>
</protein>
<sequence>MNNFSANYRKIMETLRAIEPKKNFLHQTRQPKLSDIELIALDLTAEYMSIDSEYQLFRILPNFLS</sequence>